<dbReference type="PANTHER" id="PTHR30576:SF10">
    <property type="entry name" value="SLL5057 PROTEIN"/>
    <property type="match status" value="1"/>
</dbReference>
<gene>
    <name evidence="4" type="ORF">ET464_13200</name>
</gene>
<dbReference type="KEGG" id="pprt:ET464_13200"/>
<evidence type="ECO:0000313" key="4">
    <source>
        <dbReference type="EMBL" id="QAY67214.1"/>
    </source>
</evidence>
<dbReference type="GO" id="GO:0016780">
    <property type="term" value="F:phosphotransferase activity, for other substituted phosphate groups"/>
    <property type="evidence" value="ECO:0007669"/>
    <property type="project" value="TreeGrafter"/>
</dbReference>
<name>A0A4P6EW22_9BACL</name>
<keyword evidence="2" id="KW-0812">Transmembrane</keyword>
<protein>
    <submittedName>
        <fullName evidence="4">Sugar transferase</fullName>
    </submittedName>
</protein>
<keyword evidence="4" id="KW-0808">Transferase</keyword>
<sequence>MQTPLREDTAIHVGDYYAHARQDNAGSLYPVLKRAVDIAGAAAGIILLSPLFIIVALLIKLEDPKGSVFFYQTRVGKDGVRFRMYKFRSMVANAEEKLKELLAQNEISGAMFKMKNDPRITRIGKIIRKTSIDELPQLFNVLRGDMSLVGPRPPVEREVAEYTEYDMQRLAVTPGCTGLWQVSGRNSLSFSQMVELDLQYIRERCLMKDMKILLKTVKAMVGSKDAY</sequence>
<dbReference type="OrthoDB" id="9808602at2"/>
<reference evidence="4 5" key="1">
    <citation type="submission" date="2019-01" db="EMBL/GenBank/DDBJ databases">
        <title>Genome sequencing of strain FW100M-2.</title>
        <authorList>
            <person name="Heo J."/>
            <person name="Kim S.-J."/>
            <person name="Kim J.-S."/>
            <person name="Hong S.-B."/>
            <person name="Kwon S.-W."/>
        </authorList>
    </citation>
    <scope>NUCLEOTIDE SEQUENCE [LARGE SCALE GENOMIC DNA]</scope>
    <source>
        <strain evidence="4 5">FW100M-2</strain>
    </source>
</reference>
<accession>A0A4P6EW22</accession>
<feature type="transmembrane region" description="Helical" evidence="2">
    <location>
        <begin position="38"/>
        <end position="59"/>
    </location>
</feature>
<feature type="domain" description="Bacterial sugar transferase" evidence="3">
    <location>
        <begin position="33"/>
        <end position="221"/>
    </location>
</feature>
<dbReference type="Pfam" id="PF02397">
    <property type="entry name" value="Bac_transf"/>
    <property type="match status" value="1"/>
</dbReference>
<dbReference type="AlphaFoldDB" id="A0A4P6EW22"/>
<evidence type="ECO:0000256" key="1">
    <source>
        <dbReference type="ARBA" id="ARBA00006464"/>
    </source>
</evidence>
<dbReference type="InterPro" id="IPR003362">
    <property type="entry name" value="Bact_transf"/>
</dbReference>
<proteinExistence type="inferred from homology"/>
<keyword evidence="5" id="KW-1185">Reference proteome</keyword>
<dbReference type="Proteomes" id="UP000293568">
    <property type="component" value="Chromosome"/>
</dbReference>
<evidence type="ECO:0000313" key="5">
    <source>
        <dbReference type="Proteomes" id="UP000293568"/>
    </source>
</evidence>
<dbReference type="RefSeq" id="WP_129441600.1">
    <property type="nucleotide sequence ID" value="NZ_CP035492.1"/>
</dbReference>
<dbReference type="PANTHER" id="PTHR30576">
    <property type="entry name" value="COLANIC BIOSYNTHESIS UDP-GLUCOSE LIPID CARRIER TRANSFERASE"/>
    <property type="match status" value="1"/>
</dbReference>
<keyword evidence="2" id="KW-1133">Transmembrane helix</keyword>
<comment type="similarity">
    <text evidence="1">Belongs to the bacterial sugar transferase family.</text>
</comment>
<evidence type="ECO:0000256" key="2">
    <source>
        <dbReference type="SAM" id="Phobius"/>
    </source>
</evidence>
<dbReference type="EMBL" id="CP035492">
    <property type="protein sequence ID" value="QAY67214.1"/>
    <property type="molecule type" value="Genomic_DNA"/>
</dbReference>
<organism evidence="4 5">
    <name type="scientific">Paenibacillus protaetiae</name>
    <dbReference type="NCBI Taxonomy" id="2509456"/>
    <lineage>
        <taxon>Bacteria</taxon>
        <taxon>Bacillati</taxon>
        <taxon>Bacillota</taxon>
        <taxon>Bacilli</taxon>
        <taxon>Bacillales</taxon>
        <taxon>Paenibacillaceae</taxon>
        <taxon>Paenibacillus</taxon>
    </lineage>
</organism>
<evidence type="ECO:0000259" key="3">
    <source>
        <dbReference type="Pfam" id="PF02397"/>
    </source>
</evidence>
<keyword evidence="2" id="KW-0472">Membrane</keyword>